<dbReference type="PANTHER" id="PTHR31169">
    <property type="entry name" value="OS05G0300700 PROTEIN"/>
    <property type="match status" value="1"/>
</dbReference>
<feature type="region of interest" description="Disordered" evidence="10">
    <location>
        <begin position="83"/>
        <end position="129"/>
    </location>
</feature>
<dbReference type="InParanoid" id="A0A067M684"/>
<feature type="compositionally biased region" description="Basic and acidic residues" evidence="10">
    <location>
        <begin position="519"/>
        <end position="536"/>
    </location>
</feature>
<dbReference type="Proteomes" id="UP000027195">
    <property type="component" value="Unassembled WGS sequence"/>
</dbReference>
<feature type="region of interest" description="Disordered" evidence="10">
    <location>
        <begin position="518"/>
        <end position="557"/>
    </location>
</feature>
<feature type="domain" description="Zinc-finger" evidence="11">
    <location>
        <begin position="248"/>
        <end position="327"/>
    </location>
</feature>
<keyword evidence="13" id="KW-1185">Reference proteome</keyword>
<evidence type="ECO:0000256" key="7">
    <source>
        <dbReference type="ARBA" id="ARBA00023015"/>
    </source>
</evidence>
<comment type="subcellular location">
    <subcellularLocation>
        <location evidence="2">Cytoplasm</location>
    </subcellularLocation>
    <subcellularLocation>
        <location evidence="1">Nucleus</location>
    </subcellularLocation>
</comment>
<evidence type="ECO:0000256" key="5">
    <source>
        <dbReference type="ARBA" id="ARBA00022553"/>
    </source>
</evidence>
<keyword evidence="3" id="KW-0963">Cytoplasm</keyword>
<dbReference type="AlphaFoldDB" id="A0A067M684"/>
<keyword evidence="7" id="KW-0805">Transcription regulation</keyword>
<dbReference type="OrthoDB" id="298344at2759"/>
<name>A0A067M684_BOTB1</name>
<dbReference type="GO" id="GO:0005634">
    <property type="term" value="C:nucleus"/>
    <property type="evidence" value="ECO:0007669"/>
    <property type="project" value="UniProtKB-SubCell"/>
</dbReference>
<evidence type="ECO:0000256" key="8">
    <source>
        <dbReference type="ARBA" id="ARBA00023163"/>
    </source>
</evidence>
<reference evidence="13" key="1">
    <citation type="journal article" date="2014" name="Proc. Natl. Acad. Sci. U.S.A.">
        <title>Extensive sampling of basidiomycete genomes demonstrates inadequacy of the white-rot/brown-rot paradigm for wood decay fungi.</title>
        <authorList>
            <person name="Riley R."/>
            <person name="Salamov A.A."/>
            <person name="Brown D.W."/>
            <person name="Nagy L.G."/>
            <person name="Floudas D."/>
            <person name="Held B.W."/>
            <person name="Levasseur A."/>
            <person name="Lombard V."/>
            <person name="Morin E."/>
            <person name="Otillar R."/>
            <person name="Lindquist E.A."/>
            <person name="Sun H."/>
            <person name="LaButti K.M."/>
            <person name="Schmutz J."/>
            <person name="Jabbour D."/>
            <person name="Luo H."/>
            <person name="Baker S.E."/>
            <person name="Pisabarro A.G."/>
            <person name="Walton J.D."/>
            <person name="Blanchette R.A."/>
            <person name="Henrissat B."/>
            <person name="Martin F."/>
            <person name="Cullen D."/>
            <person name="Hibbett D.S."/>
            <person name="Grigoriev I.V."/>
        </authorList>
    </citation>
    <scope>NUCLEOTIDE SEQUENCE [LARGE SCALE GENOMIC DNA]</scope>
    <source>
        <strain evidence="13">FD-172 SS1</strain>
    </source>
</reference>
<feature type="region of interest" description="Disordered" evidence="10">
    <location>
        <begin position="1"/>
        <end position="21"/>
    </location>
</feature>
<keyword evidence="8" id="KW-0804">Transcription</keyword>
<dbReference type="PANTHER" id="PTHR31169:SF8">
    <property type="entry name" value="ZINC-FINGER DOMAIN OF MONOAMINE-OXIDASE A REPRESSOR R1 PROTEIN"/>
    <property type="match status" value="1"/>
</dbReference>
<evidence type="ECO:0000259" key="11">
    <source>
        <dbReference type="Pfam" id="PF10497"/>
    </source>
</evidence>
<feature type="region of interest" description="Disordered" evidence="10">
    <location>
        <begin position="158"/>
        <end position="253"/>
    </location>
</feature>
<gene>
    <name evidence="12" type="ORF">BOTBODRAFT_147356</name>
</gene>
<accession>A0A067M684</accession>
<feature type="region of interest" description="Disordered" evidence="10">
    <location>
        <begin position="321"/>
        <end position="403"/>
    </location>
</feature>
<dbReference type="STRING" id="930990.A0A067M684"/>
<evidence type="ECO:0000256" key="4">
    <source>
        <dbReference type="ARBA" id="ARBA00022499"/>
    </source>
</evidence>
<feature type="compositionally biased region" description="Low complexity" evidence="10">
    <location>
        <begin position="199"/>
        <end position="211"/>
    </location>
</feature>
<dbReference type="Pfam" id="PF10497">
    <property type="entry name" value="zf-4CXXC_R1"/>
    <property type="match status" value="1"/>
</dbReference>
<dbReference type="GO" id="GO:0005737">
    <property type="term" value="C:cytoplasm"/>
    <property type="evidence" value="ECO:0007669"/>
    <property type="project" value="UniProtKB-SubCell"/>
</dbReference>
<evidence type="ECO:0000256" key="6">
    <source>
        <dbReference type="ARBA" id="ARBA00022843"/>
    </source>
</evidence>
<evidence type="ECO:0000313" key="12">
    <source>
        <dbReference type="EMBL" id="KDQ11079.1"/>
    </source>
</evidence>
<evidence type="ECO:0000256" key="9">
    <source>
        <dbReference type="ARBA" id="ARBA00023242"/>
    </source>
</evidence>
<evidence type="ECO:0000256" key="2">
    <source>
        <dbReference type="ARBA" id="ARBA00004496"/>
    </source>
</evidence>
<keyword evidence="6" id="KW-0832">Ubl conjugation</keyword>
<keyword evidence="4" id="KW-1017">Isopeptide bond</keyword>
<proteinExistence type="predicted"/>
<evidence type="ECO:0000256" key="1">
    <source>
        <dbReference type="ARBA" id="ARBA00004123"/>
    </source>
</evidence>
<keyword evidence="9" id="KW-0539">Nucleus</keyword>
<feature type="compositionally biased region" description="Polar residues" evidence="10">
    <location>
        <begin position="367"/>
        <end position="379"/>
    </location>
</feature>
<feature type="compositionally biased region" description="Polar residues" evidence="10">
    <location>
        <begin position="94"/>
        <end position="106"/>
    </location>
</feature>
<dbReference type="EMBL" id="KL198061">
    <property type="protein sequence ID" value="KDQ11079.1"/>
    <property type="molecule type" value="Genomic_DNA"/>
</dbReference>
<dbReference type="InterPro" id="IPR040221">
    <property type="entry name" value="CDCA7/CDA7L"/>
</dbReference>
<feature type="compositionally biased region" description="Polar residues" evidence="10">
    <location>
        <begin position="212"/>
        <end position="229"/>
    </location>
</feature>
<sequence>MGSPRPPPSSDDDIQIIGDGDRKIAMEEYVLNRLGMDELQQLEPASSSKPQQPREEQELDSDGTTSHPIPGKRYTFAYVLVPPPPRSLIRKNSNRLLPTSSTSAPNQRPAPPASSHRGGEQRHGKAATIWWTKRRRVDYQEQTSRGIATHYSELADYHASAPPRKRKPSARYSESNLASHHVDDDTFSSDDSPSPPLPSSSSDSSFAPNSPLTTTSHAKPSSQKTTKNLTGNRKPPPRGRPRDGATRPTTCHQCRNSKNRNPVVYCSAVRFTGESCTACFCIACLKKHYGMDNPGSTALFCPRCQGKCICSFCRVKKSQKPLGELPQSGSREEHHGRDPIIPPIASSNPKAPSLKLFVRAPPKPKPRTSSSTLPATQYNPPYPPTFSSSDLDSSSAPTTLHTTPFDFDASLMVDREGSPATSTGDPLNFPDEYTRPVLVSSPRPMHQGPTLVPDSPWTKKKMSLKAPPSPSPLSYHPTTHLSLSPDDMEMAGVADEDGIYEIEVPESSMEAAPRPALDPIHHSEPGTSVRADDMHGPTESGYLLGAQGDHTMEDQPSYTFDALGEMDYNLSHLPPASSLDNAYALPDFGLNNLSGLSGGCGHMYDWGSGIYETAHDNGYGGGHGYGYGSGNGHGWSAAG</sequence>
<evidence type="ECO:0000256" key="3">
    <source>
        <dbReference type="ARBA" id="ARBA00022490"/>
    </source>
</evidence>
<dbReference type="HOGENOM" id="CLU_428246_0_0_1"/>
<feature type="region of interest" description="Disordered" evidence="10">
    <location>
        <begin position="35"/>
        <end position="71"/>
    </location>
</feature>
<keyword evidence="5" id="KW-0597">Phosphoprotein</keyword>
<feature type="region of interest" description="Disordered" evidence="10">
    <location>
        <begin position="439"/>
        <end position="475"/>
    </location>
</feature>
<protein>
    <recommendedName>
        <fullName evidence="11">Zinc-finger domain-containing protein</fullName>
    </recommendedName>
</protein>
<organism evidence="12 13">
    <name type="scientific">Botryobasidium botryosum (strain FD-172 SS1)</name>
    <dbReference type="NCBI Taxonomy" id="930990"/>
    <lineage>
        <taxon>Eukaryota</taxon>
        <taxon>Fungi</taxon>
        <taxon>Dikarya</taxon>
        <taxon>Basidiomycota</taxon>
        <taxon>Agaricomycotina</taxon>
        <taxon>Agaricomycetes</taxon>
        <taxon>Cantharellales</taxon>
        <taxon>Botryobasidiaceae</taxon>
        <taxon>Botryobasidium</taxon>
    </lineage>
</organism>
<evidence type="ECO:0000313" key="13">
    <source>
        <dbReference type="Proteomes" id="UP000027195"/>
    </source>
</evidence>
<dbReference type="GO" id="GO:0006355">
    <property type="term" value="P:regulation of DNA-templated transcription"/>
    <property type="evidence" value="ECO:0007669"/>
    <property type="project" value="InterPro"/>
</dbReference>
<evidence type="ECO:0000256" key="10">
    <source>
        <dbReference type="SAM" id="MobiDB-lite"/>
    </source>
</evidence>
<dbReference type="InterPro" id="IPR018866">
    <property type="entry name" value="Znf-4CXXC_R1"/>
</dbReference>